<evidence type="ECO:0000313" key="11">
    <source>
        <dbReference type="EMBL" id="GJN92352.1"/>
    </source>
</evidence>
<evidence type="ECO:0000256" key="1">
    <source>
        <dbReference type="ARBA" id="ARBA00000724"/>
    </source>
</evidence>
<keyword evidence="7 8" id="KW-0949">S-adenosyl-L-methionine</keyword>
<reference evidence="11 12" key="1">
    <citation type="submission" date="2021-12" db="EMBL/GenBank/DDBJ databases">
        <title>High titer production of polyol ester of fatty acids by Rhodotorula paludigena BS15 towards product separation-free biomass refinery.</title>
        <authorList>
            <person name="Mano J."/>
            <person name="Ono H."/>
            <person name="Tanaka T."/>
            <person name="Naito K."/>
            <person name="Sushida H."/>
            <person name="Ike M."/>
            <person name="Tokuyasu K."/>
            <person name="Kitaoka M."/>
        </authorList>
    </citation>
    <scope>NUCLEOTIDE SEQUENCE [LARGE SCALE GENOMIC DNA]</scope>
    <source>
        <strain evidence="11 12">BS15</strain>
    </source>
</reference>
<comment type="caution">
    <text evidence="11">The sequence shown here is derived from an EMBL/GenBank/DDBJ whole genome shotgun (WGS) entry which is preliminary data.</text>
</comment>
<feature type="binding site" evidence="9">
    <location>
        <position position="211"/>
    </location>
    <ligand>
        <name>S-adenosyl-L-methionine</name>
        <dbReference type="ChEBI" id="CHEBI:59789"/>
    </ligand>
</feature>
<evidence type="ECO:0000256" key="4">
    <source>
        <dbReference type="ARBA" id="ARBA00017497"/>
    </source>
</evidence>
<gene>
    <name evidence="11" type="ORF">Rhopal_005382-T1</name>
</gene>
<dbReference type="PANTHER" id="PTHR13600:SF21">
    <property type="entry name" value="LEUCINE CARBOXYL METHYLTRANSFERASE 1"/>
    <property type="match status" value="1"/>
</dbReference>
<evidence type="ECO:0000256" key="10">
    <source>
        <dbReference type="SAM" id="MobiDB-lite"/>
    </source>
</evidence>
<dbReference type="InterPro" id="IPR029063">
    <property type="entry name" value="SAM-dependent_MTases_sf"/>
</dbReference>
<dbReference type="PANTHER" id="PTHR13600">
    <property type="entry name" value="LEUCINE CARBOXYL METHYLTRANSFERASE"/>
    <property type="match status" value="1"/>
</dbReference>
<keyword evidence="12" id="KW-1185">Reference proteome</keyword>
<evidence type="ECO:0000256" key="5">
    <source>
        <dbReference type="ARBA" id="ARBA00022603"/>
    </source>
</evidence>
<evidence type="ECO:0000313" key="12">
    <source>
        <dbReference type="Proteomes" id="UP001342314"/>
    </source>
</evidence>
<dbReference type="Proteomes" id="UP001342314">
    <property type="component" value="Unassembled WGS sequence"/>
</dbReference>
<dbReference type="InterPro" id="IPR016651">
    <property type="entry name" value="LCMT1"/>
</dbReference>
<sequence>MLPPRAPAAHAEQGAHPDAAVRSTDSDALVSRASAAALGYFADPFSSLFLSPQQRRTLDRRPPLIHIGTHARTWAVDSLVARFLDPNVGPHHPVQVLSLGAGTDTRFWRLRKQWADAGKDWNCARWVEVDFPEATTAKARTVSTKPDLRSALGGDVKIEQGGLALSSPLYTLLPGDLRSLSALSESLLSPSTSPTFGAPLSPSLPTLLLVECVLVYLEPAATDALLSWFALTWGADGGAGGAIVEYDPFGLEDQFGAVMRRNLAVRSISLPGAASTPSLASLTERLRRAGVRGETGALSVRQIRDRCIDADEVERVARIEQLDEVEELNLVLEHYAVAWGNLRASSEEEGQGEDKEGIRLEERR</sequence>
<comment type="catalytic activity">
    <reaction evidence="1 8">
        <text>[phosphatase 2A protein]-C-terminal L-leucine + S-adenosyl-L-methionine = [phosphatase 2A protein]-C-terminal L-leucine methyl ester + S-adenosyl-L-homocysteine</text>
        <dbReference type="Rhea" id="RHEA:48544"/>
        <dbReference type="Rhea" id="RHEA-COMP:12134"/>
        <dbReference type="Rhea" id="RHEA-COMP:12135"/>
        <dbReference type="ChEBI" id="CHEBI:57856"/>
        <dbReference type="ChEBI" id="CHEBI:59789"/>
        <dbReference type="ChEBI" id="CHEBI:90516"/>
        <dbReference type="ChEBI" id="CHEBI:90517"/>
        <dbReference type="EC" id="2.1.1.233"/>
    </reaction>
</comment>
<organism evidence="11 12">
    <name type="scientific">Rhodotorula paludigena</name>
    <dbReference type="NCBI Taxonomy" id="86838"/>
    <lineage>
        <taxon>Eukaryota</taxon>
        <taxon>Fungi</taxon>
        <taxon>Dikarya</taxon>
        <taxon>Basidiomycota</taxon>
        <taxon>Pucciniomycotina</taxon>
        <taxon>Microbotryomycetes</taxon>
        <taxon>Sporidiobolales</taxon>
        <taxon>Sporidiobolaceae</taxon>
        <taxon>Rhodotorula</taxon>
    </lineage>
</organism>
<dbReference type="EC" id="2.1.1.233" evidence="3 8"/>
<dbReference type="GO" id="GO:0032259">
    <property type="term" value="P:methylation"/>
    <property type="evidence" value="ECO:0007669"/>
    <property type="project" value="UniProtKB-KW"/>
</dbReference>
<evidence type="ECO:0000256" key="9">
    <source>
        <dbReference type="PIRSR" id="PIRSR016305-1"/>
    </source>
</evidence>
<evidence type="ECO:0000256" key="3">
    <source>
        <dbReference type="ARBA" id="ARBA00012834"/>
    </source>
</evidence>
<dbReference type="PIRSF" id="PIRSF016305">
    <property type="entry name" value="LCM_mtfrase"/>
    <property type="match status" value="1"/>
</dbReference>
<feature type="binding site" evidence="9">
    <location>
        <begin position="176"/>
        <end position="177"/>
    </location>
    <ligand>
        <name>S-adenosyl-L-methionine</name>
        <dbReference type="ChEBI" id="CHEBI:59789"/>
    </ligand>
</feature>
<evidence type="ECO:0000256" key="7">
    <source>
        <dbReference type="ARBA" id="ARBA00022691"/>
    </source>
</evidence>
<accession>A0AAV5GSL1</accession>
<feature type="region of interest" description="Disordered" evidence="10">
    <location>
        <begin position="1"/>
        <end position="21"/>
    </location>
</feature>
<comment type="similarity">
    <text evidence="2 8">Belongs to the methyltransferase superfamily. LCMT family.</text>
</comment>
<dbReference type="SUPFAM" id="SSF53335">
    <property type="entry name" value="S-adenosyl-L-methionine-dependent methyltransferases"/>
    <property type="match status" value="1"/>
</dbReference>
<dbReference type="GO" id="GO:0018423">
    <property type="term" value="F:protein C-terminal leucine carboxyl O-methyltransferase activity"/>
    <property type="evidence" value="ECO:0007669"/>
    <property type="project" value="UniProtKB-EC"/>
</dbReference>
<protein>
    <recommendedName>
        <fullName evidence="4 8">Leucine carboxyl methyltransferase 1</fullName>
        <ecNumber evidence="3 8">2.1.1.233</ecNumber>
    </recommendedName>
</protein>
<evidence type="ECO:0000256" key="2">
    <source>
        <dbReference type="ARBA" id="ARBA00010703"/>
    </source>
</evidence>
<keyword evidence="6 8" id="KW-0808">Transferase</keyword>
<name>A0AAV5GSL1_9BASI</name>
<dbReference type="Pfam" id="PF04072">
    <property type="entry name" value="LCM"/>
    <property type="match status" value="1"/>
</dbReference>
<comment type="function">
    <text evidence="8">Methylates the carboxyl group of the C-terminal leucine residue of protein phosphatase 2A catalytic subunits to form alpha-leucine ester residues.</text>
</comment>
<evidence type="ECO:0000256" key="8">
    <source>
        <dbReference type="PIRNR" id="PIRNR016305"/>
    </source>
</evidence>
<dbReference type="Gene3D" id="3.40.50.150">
    <property type="entry name" value="Vaccinia Virus protein VP39"/>
    <property type="match status" value="1"/>
</dbReference>
<feature type="binding site" evidence="9">
    <location>
        <position position="72"/>
    </location>
    <ligand>
        <name>S-adenosyl-L-methionine</name>
        <dbReference type="ChEBI" id="CHEBI:59789"/>
    </ligand>
</feature>
<feature type="binding site" evidence="9">
    <location>
        <position position="100"/>
    </location>
    <ligand>
        <name>S-adenosyl-L-methionine</name>
        <dbReference type="ChEBI" id="CHEBI:59789"/>
    </ligand>
</feature>
<keyword evidence="5 8" id="KW-0489">Methyltransferase</keyword>
<dbReference type="AlphaFoldDB" id="A0AAV5GSL1"/>
<evidence type="ECO:0000256" key="6">
    <source>
        <dbReference type="ARBA" id="ARBA00022679"/>
    </source>
</evidence>
<proteinExistence type="inferred from homology"/>
<dbReference type="InterPro" id="IPR007213">
    <property type="entry name" value="Ppm1/Ppm2/Tcmp"/>
</dbReference>
<dbReference type="EMBL" id="BQKY01000011">
    <property type="protein sequence ID" value="GJN92352.1"/>
    <property type="molecule type" value="Genomic_DNA"/>
</dbReference>